<evidence type="ECO:0000256" key="1">
    <source>
        <dbReference type="ARBA" id="ARBA00022630"/>
    </source>
</evidence>
<dbReference type="RefSeq" id="WP_135672610.1">
    <property type="nucleotide sequence ID" value="NZ_RQGN01000107.1"/>
</dbReference>
<dbReference type="Proteomes" id="UP000298429">
    <property type="component" value="Unassembled WGS sequence"/>
</dbReference>
<name>A0A5F2AXW7_9LEPT</name>
<dbReference type="PANTHER" id="PTHR43656:SF2">
    <property type="entry name" value="BINDING OXIDOREDUCTASE, PUTATIVE (AFU_ORTHOLOGUE AFUA_2G08260)-RELATED"/>
    <property type="match status" value="1"/>
</dbReference>
<keyword evidence="1" id="KW-0285">Flavoprotein</keyword>
<gene>
    <name evidence="4" type="ORF">EHQ76_20180</name>
</gene>
<keyword evidence="2" id="KW-0560">Oxidoreductase</keyword>
<dbReference type="CDD" id="cd04733">
    <property type="entry name" value="OYE_like_2_FMN"/>
    <property type="match status" value="1"/>
</dbReference>
<feature type="domain" description="NADH:flavin oxidoreductase/NADH oxidase N-terminal" evidence="3">
    <location>
        <begin position="18"/>
        <end position="345"/>
    </location>
</feature>
<evidence type="ECO:0000256" key="2">
    <source>
        <dbReference type="ARBA" id="ARBA00023002"/>
    </source>
</evidence>
<dbReference type="PANTHER" id="PTHR43656">
    <property type="entry name" value="BINDING OXIDOREDUCTASE, PUTATIVE (AFU_ORTHOLOGUE AFUA_2G08260)-RELATED"/>
    <property type="match status" value="1"/>
</dbReference>
<dbReference type="InterPro" id="IPR001155">
    <property type="entry name" value="OxRdtase_FMN_N"/>
</dbReference>
<accession>A0A5F2AXW7</accession>
<dbReference type="InterPro" id="IPR051799">
    <property type="entry name" value="NADH_flavin_oxidoreductase"/>
</dbReference>
<dbReference type="SUPFAM" id="SSF51395">
    <property type="entry name" value="FMN-linked oxidoreductases"/>
    <property type="match status" value="1"/>
</dbReference>
<organism evidence="4 5">
    <name type="scientific">Leptospira barantonii</name>
    <dbReference type="NCBI Taxonomy" id="2023184"/>
    <lineage>
        <taxon>Bacteria</taxon>
        <taxon>Pseudomonadati</taxon>
        <taxon>Spirochaetota</taxon>
        <taxon>Spirochaetia</taxon>
        <taxon>Leptospirales</taxon>
        <taxon>Leptospiraceae</taxon>
        <taxon>Leptospira</taxon>
    </lineage>
</organism>
<proteinExistence type="predicted"/>
<reference evidence="4 5" key="1">
    <citation type="journal article" date="2019" name="PLoS Negl. Trop. Dis.">
        <title>Revisiting the worldwide diversity of Leptospira species in the environment.</title>
        <authorList>
            <person name="Vincent A.T."/>
            <person name="Schiettekatte O."/>
            <person name="Bourhy P."/>
            <person name="Veyrier F.J."/>
            <person name="Picardeau M."/>
        </authorList>
    </citation>
    <scope>NUCLEOTIDE SEQUENCE [LARGE SCALE GENOMIC DNA]</scope>
    <source>
        <strain evidence="4 5">201702444</strain>
    </source>
</reference>
<dbReference type="GO" id="GO:0016491">
    <property type="term" value="F:oxidoreductase activity"/>
    <property type="evidence" value="ECO:0007669"/>
    <property type="project" value="UniProtKB-KW"/>
</dbReference>
<evidence type="ECO:0000313" key="4">
    <source>
        <dbReference type="EMBL" id="TGL92398.1"/>
    </source>
</evidence>
<dbReference type="AlphaFoldDB" id="A0A5F2AXW7"/>
<comment type="caution">
    <text evidence="4">The sequence shown here is derived from an EMBL/GenBank/DDBJ whole genome shotgun (WGS) entry which is preliminary data.</text>
</comment>
<evidence type="ECO:0000313" key="5">
    <source>
        <dbReference type="Proteomes" id="UP000298429"/>
    </source>
</evidence>
<protein>
    <submittedName>
        <fullName evidence="4">NADH:flavin oxidoreductase/NADH oxidase family protein</fullName>
    </submittedName>
</protein>
<sequence>MSKSASPLSQSLKLPNGQVLLNRIAKASMEESLADDRFLPGKDMIGLYRRWGQGGAGLLLTGNAMVDPNALTGPGNVIVRDQGNLDSFKRWAEAGKSGGSKMWMQINHPGRQVFSFVSETPVAPSAVKVHIPGRMFEKVFGTPRALTEDEIKKIIDRFIQAAVVAEKAGFDGVEVHAAHGYLLNQFLSPLTNLRKDQWGGSLENRARILLEVVNGIRAYTKKEFGLGVKLNSADFQGGGFAEEDAIQVIQMLNKSKLDLLEISGGNYESPAMQGGESNGTKKREAYFLDFAKKARAVAEMPLMSTGGFRSKDVMEDAISSGAVDLVGIAAPFAFEPDCASKIISGDLDKLEVNIPSLSNPAFNSLSKMSAIRFQFKRLGRGKEPRIPRSLVGNLILDQFRGRRNAKKYKKFLTKSEITN</sequence>
<evidence type="ECO:0000259" key="3">
    <source>
        <dbReference type="Pfam" id="PF00724"/>
    </source>
</evidence>
<dbReference type="EMBL" id="RQGN01000107">
    <property type="protein sequence ID" value="TGL92398.1"/>
    <property type="molecule type" value="Genomic_DNA"/>
</dbReference>
<dbReference type="OrthoDB" id="9772736at2"/>
<dbReference type="Pfam" id="PF00724">
    <property type="entry name" value="Oxidored_FMN"/>
    <property type="match status" value="1"/>
</dbReference>
<dbReference type="GO" id="GO:0010181">
    <property type="term" value="F:FMN binding"/>
    <property type="evidence" value="ECO:0007669"/>
    <property type="project" value="InterPro"/>
</dbReference>
<dbReference type="Gene3D" id="3.20.20.70">
    <property type="entry name" value="Aldolase class I"/>
    <property type="match status" value="1"/>
</dbReference>
<dbReference type="InterPro" id="IPR013785">
    <property type="entry name" value="Aldolase_TIM"/>
</dbReference>